<accession>A0A1Z4UYD3</accession>
<feature type="region of interest" description="Disordered" evidence="1">
    <location>
        <begin position="62"/>
        <end position="114"/>
    </location>
</feature>
<feature type="compositionally biased region" description="Basic and acidic residues" evidence="1">
    <location>
        <begin position="96"/>
        <end position="114"/>
    </location>
</feature>
<evidence type="ECO:0008006" key="4">
    <source>
        <dbReference type="Google" id="ProtNLM"/>
    </source>
</evidence>
<keyword evidence="3" id="KW-1185">Reference proteome</keyword>
<dbReference type="Proteomes" id="UP000218702">
    <property type="component" value="Chromosome"/>
</dbReference>
<gene>
    <name evidence="2" type="ORF">NIES806_02680</name>
</gene>
<feature type="compositionally biased region" description="Polar residues" evidence="1">
    <location>
        <begin position="65"/>
        <end position="74"/>
    </location>
</feature>
<dbReference type="RefSeq" id="WP_096663035.1">
    <property type="nucleotide sequence ID" value="NZ_AP018316.1"/>
</dbReference>
<reference evidence="2 3" key="1">
    <citation type="submission" date="2017-06" db="EMBL/GenBank/DDBJ databases">
        <title>Genome sequencing of cyanobaciteial culture collection at National Institute for Environmental Studies (NIES).</title>
        <authorList>
            <person name="Hirose Y."/>
            <person name="Shimura Y."/>
            <person name="Fujisawa T."/>
            <person name="Nakamura Y."/>
            <person name="Kawachi M."/>
        </authorList>
    </citation>
    <scope>NUCLEOTIDE SEQUENCE [LARGE SCALE GENOMIC DNA]</scope>
    <source>
        <strain evidence="2 3">NIES-806</strain>
    </source>
</reference>
<evidence type="ECO:0000313" key="3">
    <source>
        <dbReference type="Proteomes" id="UP000218702"/>
    </source>
</evidence>
<dbReference type="KEGG" id="dcm:NIES806_02680"/>
<evidence type="ECO:0000313" key="2">
    <source>
        <dbReference type="EMBL" id="BAZ84085.1"/>
    </source>
</evidence>
<protein>
    <recommendedName>
        <fullName evidence="4">Phasin family protein</fullName>
    </recommendedName>
</protein>
<dbReference type="EMBL" id="AP018316">
    <property type="protein sequence ID" value="BAZ84085.1"/>
    <property type="molecule type" value="Genomic_DNA"/>
</dbReference>
<dbReference type="OrthoDB" id="495409at2"/>
<sequence length="133" mass="15084">MPGFGDIVQKAFYLGVGLASYAGEKAGGKLAELRSQFQKLADEMVAKGEMNTEEARRFVEDMMKQAQQQSTSEQTPEKTAPSEPRRIEILEVDEEPTVKEAKKENKENGDNVDELRNQVLELQEELKRLQREP</sequence>
<name>A0A1Z4UYD3_9CYAN</name>
<dbReference type="AlphaFoldDB" id="A0A1Z4UYD3"/>
<organism evidence="2 3">
    <name type="scientific">Dolichospermum compactum NIES-806</name>
    <dbReference type="NCBI Taxonomy" id="1973481"/>
    <lineage>
        <taxon>Bacteria</taxon>
        <taxon>Bacillati</taxon>
        <taxon>Cyanobacteriota</taxon>
        <taxon>Cyanophyceae</taxon>
        <taxon>Nostocales</taxon>
        <taxon>Aphanizomenonaceae</taxon>
        <taxon>Dolichospermum</taxon>
        <taxon>Dolichospermum compactum</taxon>
    </lineage>
</organism>
<proteinExistence type="predicted"/>
<evidence type="ECO:0000256" key="1">
    <source>
        <dbReference type="SAM" id="MobiDB-lite"/>
    </source>
</evidence>